<dbReference type="InterPro" id="IPR029479">
    <property type="entry name" value="Nitroreductase"/>
</dbReference>
<name>A0A854C0U7_9BACT</name>
<dbReference type="Proteomes" id="UP000186685">
    <property type="component" value="Unassembled WGS sequence"/>
</dbReference>
<evidence type="ECO:0000313" key="3">
    <source>
        <dbReference type="EMBL" id="OKZ10511.1"/>
    </source>
</evidence>
<protein>
    <submittedName>
        <fullName evidence="3">Dehydrogenase</fullName>
    </submittedName>
</protein>
<dbReference type="PANTHER" id="PTHR43745:SF2">
    <property type="entry name" value="NITROREDUCTASE MJ1384-RELATED"/>
    <property type="match status" value="1"/>
</dbReference>
<organism evidence="3 4">
    <name type="scientific">Phocaeicola plebeius</name>
    <dbReference type="NCBI Taxonomy" id="310297"/>
    <lineage>
        <taxon>Bacteria</taxon>
        <taxon>Pseudomonadati</taxon>
        <taxon>Bacteroidota</taxon>
        <taxon>Bacteroidia</taxon>
        <taxon>Bacteroidales</taxon>
        <taxon>Bacteroidaceae</taxon>
        <taxon>Phocaeicola</taxon>
    </lineage>
</organism>
<keyword evidence="1" id="KW-0732">Signal</keyword>
<dbReference type="SUPFAM" id="SSF55469">
    <property type="entry name" value="FMN-dependent nitroreductase-like"/>
    <property type="match status" value="1"/>
</dbReference>
<accession>A0A854C0U7</accession>
<evidence type="ECO:0000313" key="4">
    <source>
        <dbReference type="Proteomes" id="UP000186685"/>
    </source>
</evidence>
<feature type="chain" id="PRO_5032360219" evidence="1">
    <location>
        <begin position="20"/>
        <end position="209"/>
    </location>
</feature>
<gene>
    <name evidence="3" type="ORF">BHV76_06430</name>
</gene>
<dbReference type="AlphaFoldDB" id="A0A854C0U7"/>
<dbReference type="GO" id="GO:0016491">
    <property type="term" value="F:oxidoreductase activity"/>
    <property type="evidence" value="ECO:0007669"/>
    <property type="project" value="InterPro"/>
</dbReference>
<proteinExistence type="predicted"/>
<dbReference type="EMBL" id="MNQR01000019">
    <property type="protein sequence ID" value="OKZ10511.1"/>
    <property type="molecule type" value="Genomic_DNA"/>
</dbReference>
<dbReference type="CDD" id="cd02142">
    <property type="entry name" value="McbC_SagB-like_oxidoreductase"/>
    <property type="match status" value="1"/>
</dbReference>
<feature type="signal peptide" evidence="1">
    <location>
        <begin position="1"/>
        <end position="19"/>
    </location>
</feature>
<sequence>MKKLILSAFMLGISVLAGAQNAGDIKLPEPNTDRGTNVMKALKDRKSDRTCNGKELSLNDLSDLVWAANGVNRPADGKRTAPSALNKQDIDVYVITAKGAYKYIAAKHTLQLVAEGDHRNAVAGGQDFVNKFPVSLVMVSDLSKFGGSSDRAKLTGAIDAGIVSQNVCIFCSSVGLKTVPRMSMNNEELTKILKLNENQLPLMNNPVGY</sequence>
<dbReference type="InterPro" id="IPR052544">
    <property type="entry name" value="Bacteriocin_Proc_Enz"/>
</dbReference>
<reference evidence="3 4" key="1">
    <citation type="journal article" date="2016" name="Nat. Biotechnol.">
        <title>Measurement of bacterial replication rates in microbial communities.</title>
        <authorList>
            <person name="Brown C.T."/>
            <person name="Olm M.R."/>
            <person name="Thomas B.C."/>
            <person name="Banfield J.F."/>
        </authorList>
    </citation>
    <scope>NUCLEOTIDE SEQUENCE [LARGE SCALE GENOMIC DNA]</scope>
    <source>
        <strain evidence="3">45_130</strain>
    </source>
</reference>
<comment type="caution">
    <text evidence="3">The sequence shown here is derived from an EMBL/GenBank/DDBJ whole genome shotgun (WGS) entry which is preliminary data.</text>
</comment>
<evidence type="ECO:0000259" key="2">
    <source>
        <dbReference type="Pfam" id="PF00881"/>
    </source>
</evidence>
<dbReference type="InterPro" id="IPR000415">
    <property type="entry name" value="Nitroreductase-like"/>
</dbReference>
<feature type="domain" description="Nitroreductase" evidence="2">
    <location>
        <begin position="43"/>
        <end position="209"/>
    </location>
</feature>
<dbReference type="Gene3D" id="3.40.109.10">
    <property type="entry name" value="NADH Oxidase"/>
    <property type="match status" value="1"/>
</dbReference>
<dbReference type="Pfam" id="PF00881">
    <property type="entry name" value="Nitroreductase"/>
    <property type="match status" value="1"/>
</dbReference>
<dbReference type="PANTHER" id="PTHR43745">
    <property type="entry name" value="NITROREDUCTASE MJ1384-RELATED"/>
    <property type="match status" value="1"/>
</dbReference>
<evidence type="ECO:0000256" key="1">
    <source>
        <dbReference type="SAM" id="SignalP"/>
    </source>
</evidence>